<feature type="region of interest" description="Disordered" evidence="1">
    <location>
        <begin position="33"/>
        <end position="52"/>
    </location>
</feature>
<dbReference type="Gene3D" id="3.10.450.50">
    <property type="match status" value="1"/>
</dbReference>
<name>A0A383W287_TETOB</name>
<dbReference type="SUPFAM" id="SSF54427">
    <property type="entry name" value="NTF2-like"/>
    <property type="match status" value="1"/>
</dbReference>
<evidence type="ECO:0000256" key="1">
    <source>
        <dbReference type="SAM" id="MobiDB-lite"/>
    </source>
</evidence>
<evidence type="ECO:0008006" key="4">
    <source>
        <dbReference type="Google" id="ProtNLM"/>
    </source>
</evidence>
<dbReference type="AlphaFoldDB" id="A0A383W287"/>
<accession>A0A383W287</accession>
<keyword evidence="3" id="KW-1185">Reference proteome</keyword>
<protein>
    <recommendedName>
        <fullName evidence="4">SnoaL-like domain-containing protein</fullName>
    </recommendedName>
</protein>
<organism evidence="2 3">
    <name type="scientific">Tetradesmus obliquus</name>
    <name type="common">Green alga</name>
    <name type="synonym">Acutodesmus obliquus</name>
    <dbReference type="NCBI Taxonomy" id="3088"/>
    <lineage>
        <taxon>Eukaryota</taxon>
        <taxon>Viridiplantae</taxon>
        <taxon>Chlorophyta</taxon>
        <taxon>core chlorophytes</taxon>
        <taxon>Chlorophyceae</taxon>
        <taxon>CS clade</taxon>
        <taxon>Sphaeropleales</taxon>
        <taxon>Scenedesmaceae</taxon>
        <taxon>Tetradesmus</taxon>
    </lineage>
</organism>
<proteinExistence type="predicted"/>
<dbReference type="Proteomes" id="UP000256970">
    <property type="component" value="Unassembled WGS sequence"/>
</dbReference>
<evidence type="ECO:0000313" key="3">
    <source>
        <dbReference type="Proteomes" id="UP000256970"/>
    </source>
</evidence>
<evidence type="ECO:0000313" key="2">
    <source>
        <dbReference type="EMBL" id="SZX71601.1"/>
    </source>
</evidence>
<dbReference type="InterPro" id="IPR032710">
    <property type="entry name" value="NTF2-like_dom_sf"/>
</dbReference>
<gene>
    <name evidence="2" type="ORF">BQ4739_LOCUS11733</name>
</gene>
<sequence length="271" mass="29449">MMLQAAKITSLPAASAAVLLRLPKANAAAFSTQNEEQVRAPANSADTQKNKNYPGAALVLGNTGGGDNQPSGAHYDAGRSSQTIAVQPAGDEIKALVHRVFEAYECRSIERQREIIAELYDEGAVYENNVTLLQGRDAMLRRFALLPMTTSKVKVEYEPPMVLGATTTGPEALDNLSDKGDMQVEVNNSQAYSFDRSHSMWRFILLPQGDLALPVLTRLTLSRDGRKVLYHRDIWKHSSEWSRPLQRCWGVIEKAAASTAAGTAAAGGGKH</sequence>
<reference evidence="2 3" key="1">
    <citation type="submission" date="2016-10" db="EMBL/GenBank/DDBJ databases">
        <authorList>
            <person name="Cai Z."/>
        </authorList>
    </citation>
    <scope>NUCLEOTIDE SEQUENCE [LARGE SCALE GENOMIC DNA]</scope>
</reference>
<dbReference type="EMBL" id="FNXT01001062">
    <property type="protein sequence ID" value="SZX71601.1"/>
    <property type="molecule type" value="Genomic_DNA"/>
</dbReference>